<dbReference type="InterPro" id="IPR058575">
    <property type="entry name" value="NTP_transf_8_dom"/>
</dbReference>
<name>A0A7W8XBS0_9HYPH</name>
<evidence type="ECO:0000313" key="2">
    <source>
        <dbReference type="EMBL" id="MBB5539016.1"/>
    </source>
</evidence>
<keyword evidence="3" id="KW-1185">Reference proteome</keyword>
<evidence type="ECO:0000259" key="1">
    <source>
        <dbReference type="Pfam" id="PF12281"/>
    </source>
</evidence>
<dbReference type="AlphaFoldDB" id="A0A7W8XBS0"/>
<accession>A0A7W8XBS0</accession>
<evidence type="ECO:0000313" key="3">
    <source>
        <dbReference type="Proteomes" id="UP000585507"/>
    </source>
</evidence>
<reference evidence="2 3" key="1">
    <citation type="submission" date="2020-08" db="EMBL/GenBank/DDBJ databases">
        <title>Genomic Encyclopedia of Type Strains, Phase IV (KMG-V): Genome sequencing to study the core and pangenomes of soil and plant-associated prokaryotes.</title>
        <authorList>
            <person name="Whitman W."/>
        </authorList>
    </citation>
    <scope>NUCLEOTIDE SEQUENCE [LARGE SCALE GENOMIC DNA]</scope>
    <source>
        <strain evidence="2 3">SEMIA 4084</strain>
    </source>
</reference>
<dbReference type="Proteomes" id="UP000585507">
    <property type="component" value="Unassembled WGS sequence"/>
</dbReference>
<protein>
    <recommendedName>
        <fullName evidence="1">Nucleotidyltransferase-like domain-containing protein</fullName>
    </recommendedName>
</protein>
<comment type="caution">
    <text evidence="2">The sequence shown here is derived from an EMBL/GenBank/DDBJ whole genome shotgun (WGS) entry which is preliminary data.</text>
</comment>
<feature type="domain" description="Nucleotidyltransferase-like" evidence="1">
    <location>
        <begin position="3"/>
        <end position="95"/>
    </location>
</feature>
<gene>
    <name evidence="2" type="ORF">GGD55_005759</name>
</gene>
<dbReference type="EMBL" id="JACHBK010000016">
    <property type="protein sequence ID" value="MBB5539016.1"/>
    <property type="molecule type" value="Genomic_DNA"/>
</dbReference>
<sequence length="135" mass="15169">MPSSGASAENLRFLDYLIYEPGRTVVLFREGVHFLVPAPERYAVNKLSLSFRRLTDMLGRMKAVKDLFPAALVFEALVETRHGDELVDAWEEAWEREGAWKEGIASGLSKLPKNGVKALEKLLGPEVVERLLKKS</sequence>
<organism evidence="2 3">
    <name type="scientific">Rhizobium giardinii</name>
    <dbReference type="NCBI Taxonomy" id="56731"/>
    <lineage>
        <taxon>Bacteria</taxon>
        <taxon>Pseudomonadati</taxon>
        <taxon>Pseudomonadota</taxon>
        <taxon>Alphaproteobacteria</taxon>
        <taxon>Hyphomicrobiales</taxon>
        <taxon>Rhizobiaceae</taxon>
        <taxon>Rhizobium/Agrobacterium group</taxon>
        <taxon>Rhizobium</taxon>
    </lineage>
</organism>
<proteinExistence type="predicted"/>
<dbReference type="Pfam" id="PF12281">
    <property type="entry name" value="NTP_transf_8"/>
    <property type="match status" value="1"/>
</dbReference>